<sequence>MTSRIVALCFDARDPVRLARFWSGVLGWETVDGPSYDVALVPDDDTGFLLRFVPSDAPKVGPNQYHFDLRSETLDQQQETVDRVLELGGRHLDIGQGDVDHVVLADPEGNELCVIEPDNGFLADCPFIGALSGDGSPECGYFWAAALDWPLVWDQDEETAIRSPHGGPKITWGGPPYRPKLGKEHVYFDLIADGDLEAEVRRLLDLGASRVDGEMLADPDGHEFRLRAE</sequence>
<dbReference type="EMBL" id="BAABKM010000002">
    <property type="protein sequence ID" value="GAA4703014.1"/>
    <property type="molecule type" value="Genomic_DNA"/>
</dbReference>
<gene>
    <name evidence="2" type="ORF">GCM10023349_20450</name>
</gene>
<evidence type="ECO:0000259" key="1">
    <source>
        <dbReference type="Pfam" id="PF18029"/>
    </source>
</evidence>
<dbReference type="RefSeq" id="WP_345521152.1">
    <property type="nucleotide sequence ID" value="NZ_BAABKM010000002.1"/>
</dbReference>
<protein>
    <submittedName>
        <fullName evidence="2">VOC family protein</fullName>
    </submittedName>
</protein>
<evidence type="ECO:0000313" key="3">
    <source>
        <dbReference type="Proteomes" id="UP001499974"/>
    </source>
</evidence>
<dbReference type="SUPFAM" id="SSF54593">
    <property type="entry name" value="Glyoxalase/Bleomycin resistance protein/Dihydroxybiphenyl dioxygenase"/>
    <property type="match status" value="2"/>
</dbReference>
<dbReference type="Pfam" id="PF18029">
    <property type="entry name" value="Glyoxalase_6"/>
    <property type="match status" value="2"/>
</dbReference>
<accession>A0ABP8XCG3</accession>
<dbReference type="PANTHER" id="PTHR35908:SF1">
    <property type="entry name" value="CONSERVED PROTEIN"/>
    <property type="match status" value="1"/>
</dbReference>
<evidence type="ECO:0000313" key="2">
    <source>
        <dbReference type="EMBL" id="GAA4703014.1"/>
    </source>
</evidence>
<name>A0ABP8XCG3_9ACTN</name>
<dbReference type="Proteomes" id="UP001499974">
    <property type="component" value="Unassembled WGS sequence"/>
</dbReference>
<dbReference type="InterPro" id="IPR041581">
    <property type="entry name" value="Glyoxalase_6"/>
</dbReference>
<dbReference type="PANTHER" id="PTHR35908">
    <property type="entry name" value="HYPOTHETICAL FUSION PROTEIN"/>
    <property type="match status" value="1"/>
</dbReference>
<reference evidence="3" key="1">
    <citation type="journal article" date="2019" name="Int. J. Syst. Evol. Microbiol.">
        <title>The Global Catalogue of Microorganisms (GCM) 10K type strain sequencing project: providing services to taxonomists for standard genome sequencing and annotation.</title>
        <authorList>
            <consortium name="The Broad Institute Genomics Platform"/>
            <consortium name="The Broad Institute Genome Sequencing Center for Infectious Disease"/>
            <person name="Wu L."/>
            <person name="Ma J."/>
        </authorList>
    </citation>
    <scope>NUCLEOTIDE SEQUENCE [LARGE SCALE GENOMIC DNA]</scope>
    <source>
        <strain evidence="3">JCM 18531</strain>
    </source>
</reference>
<dbReference type="Gene3D" id="3.10.180.10">
    <property type="entry name" value="2,3-Dihydroxybiphenyl 1,2-Dioxygenase, domain 1"/>
    <property type="match status" value="2"/>
</dbReference>
<comment type="caution">
    <text evidence="2">The sequence shown here is derived from an EMBL/GenBank/DDBJ whole genome shotgun (WGS) entry which is preliminary data.</text>
</comment>
<proteinExistence type="predicted"/>
<organism evidence="2 3">
    <name type="scientific">Nocardioides conyzicola</name>
    <dbReference type="NCBI Taxonomy" id="1651781"/>
    <lineage>
        <taxon>Bacteria</taxon>
        <taxon>Bacillati</taxon>
        <taxon>Actinomycetota</taxon>
        <taxon>Actinomycetes</taxon>
        <taxon>Propionibacteriales</taxon>
        <taxon>Nocardioidaceae</taxon>
        <taxon>Nocardioides</taxon>
    </lineage>
</organism>
<dbReference type="InterPro" id="IPR029068">
    <property type="entry name" value="Glyas_Bleomycin-R_OHBP_Dase"/>
</dbReference>
<feature type="domain" description="Glyoxalase-like" evidence="1">
    <location>
        <begin position="138"/>
        <end position="226"/>
    </location>
</feature>
<feature type="domain" description="Glyoxalase-like" evidence="1">
    <location>
        <begin position="8"/>
        <end position="115"/>
    </location>
</feature>
<keyword evidence="3" id="KW-1185">Reference proteome</keyword>